<dbReference type="PANTHER" id="PTHR43429:SF3">
    <property type="entry name" value="NITRITE REDUCTASE [NAD(P)H]"/>
    <property type="match status" value="1"/>
</dbReference>
<evidence type="ECO:0000256" key="2">
    <source>
        <dbReference type="ARBA" id="ARBA00022630"/>
    </source>
</evidence>
<evidence type="ECO:0000256" key="1">
    <source>
        <dbReference type="ARBA" id="ARBA00001974"/>
    </source>
</evidence>
<keyword evidence="2" id="KW-0285">Flavoprotein</keyword>
<dbReference type="PRINTS" id="PR00368">
    <property type="entry name" value="FADPNR"/>
</dbReference>
<feature type="region of interest" description="Disordered" evidence="4">
    <location>
        <begin position="481"/>
        <end position="509"/>
    </location>
</feature>
<evidence type="ECO:0000313" key="6">
    <source>
        <dbReference type="EMBL" id="GCF10427.1"/>
    </source>
</evidence>
<evidence type="ECO:0000259" key="5">
    <source>
        <dbReference type="Pfam" id="PF07992"/>
    </source>
</evidence>
<dbReference type="PRINTS" id="PR00469">
    <property type="entry name" value="PNDRDTASEII"/>
</dbReference>
<evidence type="ECO:0000256" key="3">
    <source>
        <dbReference type="ARBA" id="ARBA00022827"/>
    </source>
</evidence>
<dbReference type="AlphaFoldDB" id="A0A5A5TGD7"/>
<keyword evidence="7" id="KW-1185">Reference proteome</keyword>
<dbReference type="Pfam" id="PF07992">
    <property type="entry name" value="Pyr_redox_2"/>
    <property type="match status" value="1"/>
</dbReference>
<comment type="cofactor">
    <cofactor evidence="1">
        <name>FAD</name>
        <dbReference type="ChEBI" id="CHEBI:57692"/>
    </cofactor>
</comment>
<dbReference type="InterPro" id="IPR023753">
    <property type="entry name" value="FAD/NAD-binding_dom"/>
</dbReference>
<gene>
    <name evidence="6" type="ORF">KDI_39910</name>
</gene>
<feature type="domain" description="FAD/NAD(P)-binding" evidence="5">
    <location>
        <begin position="24"/>
        <end position="324"/>
    </location>
</feature>
<dbReference type="InterPro" id="IPR050260">
    <property type="entry name" value="FAD-bd_OxRdtase"/>
</dbReference>
<reference evidence="6 7" key="1">
    <citation type="submission" date="2019-01" db="EMBL/GenBank/DDBJ databases">
        <title>Draft genome sequence of Dictyobacter sp. Uno17.</title>
        <authorList>
            <person name="Wang C.M."/>
            <person name="Zheng Y."/>
            <person name="Sakai Y."/>
            <person name="Abe K."/>
            <person name="Yokota A."/>
            <person name="Yabe S."/>
        </authorList>
    </citation>
    <scope>NUCLEOTIDE SEQUENCE [LARGE SCALE GENOMIC DNA]</scope>
    <source>
        <strain evidence="6 7">Uno17</strain>
    </source>
</reference>
<feature type="compositionally biased region" description="Polar residues" evidence="4">
    <location>
        <begin position="492"/>
        <end position="503"/>
    </location>
</feature>
<dbReference type="Gene3D" id="3.50.50.60">
    <property type="entry name" value="FAD/NAD(P)-binding domain"/>
    <property type="match status" value="2"/>
</dbReference>
<protein>
    <recommendedName>
        <fullName evidence="5">FAD/NAD(P)-binding domain-containing protein</fullName>
    </recommendedName>
</protein>
<evidence type="ECO:0000313" key="7">
    <source>
        <dbReference type="Proteomes" id="UP000322530"/>
    </source>
</evidence>
<keyword evidence="3" id="KW-0274">FAD</keyword>
<organism evidence="6 7">
    <name type="scientific">Dictyobacter arantiisoli</name>
    <dbReference type="NCBI Taxonomy" id="2014874"/>
    <lineage>
        <taxon>Bacteria</taxon>
        <taxon>Bacillati</taxon>
        <taxon>Chloroflexota</taxon>
        <taxon>Ktedonobacteria</taxon>
        <taxon>Ktedonobacterales</taxon>
        <taxon>Dictyobacteraceae</taxon>
        <taxon>Dictyobacter</taxon>
    </lineage>
</organism>
<dbReference type="Proteomes" id="UP000322530">
    <property type="component" value="Unassembled WGS sequence"/>
</dbReference>
<dbReference type="InterPro" id="IPR036188">
    <property type="entry name" value="FAD/NAD-bd_sf"/>
</dbReference>
<dbReference type="EMBL" id="BIXY01000070">
    <property type="protein sequence ID" value="GCF10427.1"/>
    <property type="molecule type" value="Genomic_DNA"/>
</dbReference>
<dbReference type="GO" id="GO:0016491">
    <property type="term" value="F:oxidoreductase activity"/>
    <property type="evidence" value="ECO:0007669"/>
    <property type="project" value="InterPro"/>
</dbReference>
<sequence length="614" mass="67707">MINEPNKQLVPHQYKSNSSLDHADIVIIGNGIAGLTAAVEARHISPDKRIVIVTSQIHPTINTPALKQFAIGKLTREQLLAYPAGTERAERIHVVHSHVTEIHAQSKYITLSGNRGFGYNSLLIATGSNPQGLPEQTPGRNFDGVLTLHRLQDYLDLRRRLGELEEAVVVGGGVHAIETVMGLLYWGIRVHWLIRGKTFMGRMLDEAASEIVLNNVRKAGAIIHLQTEIAGIVGRVGAVAGVITNHQEMIPCQMVLTCTGTQAATALAKSCSVPMLFKNGIMVDDKLRTSVRDIYAAGDVAALKNPQTGSYEPRAQWYAAVAQGRIAGSMMVGNKELAQQIFGVHWHATHLGELSMLTVGEPLSNNPRIESYTDTSQGGYRRLAVFDDRLVGYLALGAAQPDSLAIKRIIDEGTPVRSVLKSLLKGNFDARSYLSRQRSHSTRNLLTQQLPNLIKREERPATAVQRMPTTDEMNSYRIPRQTDPLALPRPTTPVQPSTPTFRQTGPLGQYIPEQPSRIVDTPILPDDDFNPFTGSLPEVELNVTERSVRRNSIENWGNSPVTPTYNPPLQNYARDNVLAASDKKQLHYKLWSYIDPALDAQDNVVPNIQEGDIF</sequence>
<dbReference type="PANTHER" id="PTHR43429">
    <property type="entry name" value="PYRIDINE NUCLEOTIDE-DISULFIDE OXIDOREDUCTASE DOMAIN-CONTAINING"/>
    <property type="match status" value="1"/>
</dbReference>
<comment type="caution">
    <text evidence="6">The sequence shown here is derived from an EMBL/GenBank/DDBJ whole genome shotgun (WGS) entry which is preliminary data.</text>
</comment>
<evidence type="ECO:0000256" key="4">
    <source>
        <dbReference type="SAM" id="MobiDB-lite"/>
    </source>
</evidence>
<accession>A0A5A5TGD7</accession>
<proteinExistence type="predicted"/>
<dbReference type="SUPFAM" id="SSF51905">
    <property type="entry name" value="FAD/NAD(P)-binding domain"/>
    <property type="match status" value="1"/>
</dbReference>
<name>A0A5A5TGD7_9CHLR</name>